<dbReference type="InterPro" id="IPR013787">
    <property type="entry name" value="S100_Ca-bd_sub"/>
</dbReference>
<evidence type="ECO:0000259" key="4">
    <source>
        <dbReference type="SMART" id="SM01394"/>
    </source>
</evidence>
<dbReference type="SMART" id="SM01394">
    <property type="entry name" value="S_100"/>
    <property type="match status" value="1"/>
</dbReference>
<keyword evidence="3" id="KW-0106">Calcium</keyword>
<feature type="domain" description="S100/CaBP-9k-type calcium binding subdomain" evidence="4">
    <location>
        <begin position="28"/>
        <end position="70"/>
    </location>
</feature>
<dbReference type="PROSITE" id="PS00018">
    <property type="entry name" value="EF_HAND_1"/>
    <property type="match status" value="1"/>
</dbReference>
<accession>A0A226MES0</accession>
<dbReference type="OrthoDB" id="8442111at2759"/>
<keyword evidence="2" id="KW-0479">Metal-binding</keyword>
<dbReference type="STRING" id="9009.A0A226MES0"/>
<dbReference type="InterPro" id="IPR011992">
    <property type="entry name" value="EF-hand-dom_pair"/>
</dbReference>
<name>A0A226MES0_CALSU</name>
<evidence type="ECO:0000313" key="6">
    <source>
        <dbReference type="Proteomes" id="UP000198323"/>
    </source>
</evidence>
<dbReference type="InterPro" id="IPR018247">
    <property type="entry name" value="EF_Hand_1_Ca_BS"/>
</dbReference>
<gene>
    <name evidence="5" type="ORF">ASZ78_004198</name>
</gene>
<reference evidence="5 6" key="1">
    <citation type="submission" date="2016-07" db="EMBL/GenBank/DDBJ databases">
        <title>Disparate Historic Effective Population Sizes Predicted by Modern Levels of Genome Diversity for the Scaled Quail (Callipepla squamata) and the Northern Bobwhite (Colinus virginianus): Inferences from First and Second Generation Draft Genome Assemblies for Sympatric New World Quail.</title>
        <authorList>
            <person name="Oldeschulte D.L."/>
            <person name="Halley Y.A."/>
            <person name="Bhattarai E.K."/>
            <person name="Brashear W.A."/>
            <person name="Hill J."/>
            <person name="Metz R.P."/>
            <person name="Johnson C.D."/>
            <person name="Rollins D."/>
            <person name="Peterson M.J."/>
            <person name="Bickhart D.M."/>
            <person name="Decker J.E."/>
            <person name="Seabury C.M."/>
        </authorList>
    </citation>
    <scope>NUCLEOTIDE SEQUENCE [LARGE SCALE GENOMIC DNA]</scope>
    <source>
        <strain evidence="5 6">Texas</strain>
        <tissue evidence="5">Leg muscle</tissue>
    </source>
</reference>
<evidence type="ECO:0000313" key="5">
    <source>
        <dbReference type="EMBL" id="OXB53807.1"/>
    </source>
</evidence>
<evidence type="ECO:0000256" key="3">
    <source>
        <dbReference type="ARBA" id="ARBA00022837"/>
    </source>
</evidence>
<dbReference type="EMBL" id="MCFN01001059">
    <property type="protein sequence ID" value="OXB53807.1"/>
    <property type="molecule type" value="Genomic_DNA"/>
</dbReference>
<dbReference type="Proteomes" id="UP000198323">
    <property type="component" value="Unassembled WGS sequence"/>
</dbReference>
<dbReference type="PANTHER" id="PTHR11639:SF134">
    <property type="entry name" value="PROTEIN S100-A1-RELATED"/>
    <property type="match status" value="1"/>
</dbReference>
<dbReference type="PANTHER" id="PTHR11639">
    <property type="entry name" value="S100 CALCIUM-BINDING PROTEIN"/>
    <property type="match status" value="1"/>
</dbReference>
<dbReference type="Gene3D" id="1.10.238.10">
    <property type="entry name" value="EF-hand"/>
    <property type="match status" value="1"/>
</dbReference>
<organism evidence="5 6">
    <name type="scientific">Callipepla squamata</name>
    <name type="common">Scaled quail</name>
    <dbReference type="NCBI Taxonomy" id="9009"/>
    <lineage>
        <taxon>Eukaryota</taxon>
        <taxon>Metazoa</taxon>
        <taxon>Chordata</taxon>
        <taxon>Craniata</taxon>
        <taxon>Vertebrata</taxon>
        <taxon>Euteleostomi</taxon>
        <taxon>Archelosauria</taxon>
        <taxon>Archosauria</taxon>
        <taxon>Dinosauria</taxon>
        <taxon>Saurischia</taxon>
        <taxon>Theropoda</taxon>
        <taxon>Coelurosauria</taxon>
        <taxon>Aves</taxon>
        <taxon>Neognathae</taxon>
        <taxon>Galloanserae</taxon>
        <taxon>Galliformes</taxon>
        <taxon>Odontophoridae</taxon>
        <taxon>Callipepla</taxon>
    </lineage>
</organism>
<dbReference type="GO" id="GO:0048471">
    <property type="term" value="C:perinuclear region of cytoplasm"/>
    <property type="evidence" value="ECO:0007669"/>
    <property type="project" value="TreeGrafter"/>
</dbReference>
<dbReference type="GO" id="GO:0005615">
    <property type="term" value="C:extracellular space"/>
    <property type="evidence" value="ECO:0007669"/>
    <property type="project" value="TreeGrafter"/>
</dbReference>
<dbReference type="GO" id="GO:0005509">
    <property type="term" value="F:calcium ion binding"/>
    <property type="evidence" value="ECO:0007669"/>
    <property type="project" value="TreeGrafter"/>
</dbReference>
<dbReference type="SUPFAM" id="SSF47473">
    <property type="entry name" value="EF-hand"/>
    <property type="match status" value="1"/>
</dbReference>
<proteinExistence type="inferred from homology"/>
<dbReference type="Pfam" id="PF01023">
    <property type="entry name" value="S_100"/>
    <property type="match status" value="1"/>
</dbReference>
<evidence type="ECO:0000256" key="1">
    <source>
        <dbReference type="ARBA" id="ARBA00007323"/>
    </source>
</evidence>
<dbReference type="CDD" id="cd05022">
    <property type="entry name" value="S-100A13"/>
    <property type="match status" value="1"/>
</dbReference>
<sequence>MGPPGATVPFRDSPLPAAPMAAAELTPVEMAIETIVTVFVSHAGREGRTETLTPTAFQELLRLQLPSVMKDVPSLEEQMRALDVSADQELTFDDFWRLLGKLVQALRGEKEERKK</sequence>
<protein>
    <recommendedName>
        <fullName evidence="4">S100/CaBP-9k-type calcium binding subdomain domain-containing protein</fullName>
    </recommendedName>
</protein>
<comment type="similarity">
    <text evidence="1">Belongs to the S-100 family.</text>
</comment>
<dbReference type="GO" id="GO:0048306">
    <property type="term" value="F:calcium-dependent protein binding"/>
    <property type="evidence" value="ECO:0007669"/>
    <property type="project" value="TreeGrafter"/>
</dbReference>
<comment type="caution">
    <text evidence="5">The sequence shown here is derived from an EMBL/GenBank/DDBJ whole genome shotgun (WGS) entry which is preliminary data.</text>
</comment>
<keyword evidence="6" id="KW-1185">Reference proteome</keyword>
<evidence type="ECO:0000256" key="2">
    <source>
        <dbReference type="ARBA" id="ARBA00022723"/>
    </source>
</evidence>
<dbReference type="AlphaFoldDB" id="A0A226MES0"/>